<protein>
    <submittedName>
        <fullName evidence="4">Chemotaxis protein</fullName>
    </submittedName>
</protein>
<feature type="compositionally biased region" description="Basic and acidic residues" evidence="2">
    <location>
        <begin position="642"/>
        <end position="661"/>
    </location>
</feature>
<sequence>MNGVTPDPSDQIRDGDALSRLKLTQALQRATYAIAWERAWPHLARLLTVAGLFLVVSWAGLWLALPSVARAIGLAVFAGLAAAALFPLVRFRWPTREQALGRLDRGSGIRHRPATTLTDTLTSQDPVAQALWQAQRERTLASLKRIHAGLPHPRLAIHDPWALRALVMVMLVATFFAAGDERALRLGAAFDWNGVLAPTNIRVDAWVTPPVYTAKPPMILSAANKEAAALPASGPLAVPAGSTLIVRPSGGSLDVVVSGGLKEAASTEAAPKGTNEKHFTITGDGTAHVRAPSGQPQWTFAATPDRPPTIALAKDPERQARGALQLAYKIEDDYGVTGAEAQFAARPADVKGGTKDADAKPARPLFQPPQFALVLPNARTRNGVGQTVKDLSEDPYAGADVTLTLTAKDEGGNEAKSEPFNMRLPERLFTKPLARALIEQRRILALDANKNADVYAALDALMIAPELFTPETGQYLGLYSVSRQLEAARTDDALREVVASLWALAVTIEDGNITDVDKALRAAQDALKQALERGASDEEIKKLAQDLRQALENFMRQLAEQSRNNPQQLARPLDPNTKILRQQDLNNMIDRMERLSRSGDKDAAKQLLDQLQQMLEGLQMAQPGQSGDSDMEQALNELGDMIRKQQQLRDRTFKQGQDSRRDRMRGKQQGDQSMSDLQQDQQALRDRLKKLQDELAKRGLAQNGQKGQKGQRGEQGQQGQGQPGQGDQDADQGDDDGGLDSADSAMGDAGSKLGEGNADGAVDSQGKALDALRKGAQKMAEAMQQGDGDGQGDGPGNRAGRQAGGNQTDPLGRPLHGRELGDDYTVKIPGEIDVQRVRRILEELRRRLGDPSRPQIELDYLERLLKDF</sequence>
<dbReference type="RefSeq" id="WP_063707222.1">
    <property type="nucleotide sequence ID" value="NZ_LUUB01000104.1"/>
</dbReference>
<feature type="compositionally biased region" description="Low complexity" evidence="2">
    <location>
        <begin position="699"/>
        <end position="708"/>
    </location>
</feature>
<keyword evidence="3" id="KW-1133">Transmembrane helix</keyword>
<feature type="coiled-coil region" evidence="1">
    <location>
        <begin position="513"/>
        <end position="564"/>
    </location>
</feature>
<dbReference type="InterPro" id="IPR012683">
    <property type="entry name" value="CHP02302_TM"/>
</dbReference>
<dbReference type="Proteomes" id="UP000076959">
    <property type="component" value="Unassembled WGS sequence"/>
</dbReference>
<gene>
    <name evidence="4" type="ORF">AYJ54_28455</name>
</gene>
<name>A0A176YAH0_9BRAD</name>
<feature type="compositionally biased region" description="Gly residues" evidence="2">
    <location>
        <begin position="787"/>
        <end position="797"/>
    </location>
</feature>
<dbReference type="STRING" id="1505087.AYJ54_28455"/>
<dbReference type="Pfam" id="PF13779">
    <property type="entry name" value="DUF4175"/>
    <property type="match status" value="1"/>
</dbReference>
<proteinExistence type="predicted"/>
<feature type="transmembrane region" description="Helical" evidence="3">
    <location>
        <begin position="71"/>
        <end position="89"/>
    </location>
</feature>
<dbReference type="EMBL" id="LUUB01000104">
    <property type="protein sequence ID" value="OAF01431.1"/>
    <property type="molecule type" value="Genomic_DNA"/>
</dbReference>
<evidence type="ECO:0000256" key="1">
    <source>
        <dbReference type="SAM" id="Coils"/>
    </source>
</evidence>
<comment type="caution">
    <text evidence="4">The sequence shown here is derived from an EMBL/GenBank/DDBJ whole genome shotgun (WGS) entry which is preliminary data.</text>
</comment>
<evidence type="ECO:0000256" key="2">
    <source>
        <dbReference type="SAM" id="MobiDB-lite"/>
    </source>
</evidence>
<dbReference type="OrthoDB" id="8477685at2"/>
<evidence type="ECO:0000313" key="4">
    <source>
        <dbReference type="EMBL" id="OAF01431.1"/>
    </source>
</evidence>
<evidence type="ECO:0000313" key="5">
    <source>
        <dbReference type="Proteomes" id="UP000076959"/>
    </source>
</evidence>
<dbReference type="AlphaFoldDB" id="A0A176YAH0"/>
<reference evidence="4 5" key="1">
    <citation type="submission" date="2016-03" db="EMBL/GenBank/DDBJ databases">
        <title>Draft Genome Sequence of the Strain BR 10245 (Bradyrhizobium sp.) isolated from nodules of Centrolobium paraense.</title>
        <authorList>
            <person name="Simoes-Araujo J.L.Sr."/>
            <person name="Barauna A.C."/>
            <person name="Silva K."/>
            <person name="Zilli J.E."/>
        </authorList>
    </citation>
    <scope>NUCLEOTIDE SEQUENCE [LARGE SCALE GENOMIC DNA]</scope>
    <source>
        <strain evidence="4 5">BR 10245</strain>
    </source>
</reference>
<keyword evidence="3" id="KW-0812">Transmembrane</keyword>
<dbReference type="NCBIfam" id="TIGR02302">
    <property type="entry name" value="aProt_lowcomp"/>
    <property type="match status" value="1"/>
</dbReference>
<feature type="region of interest" description="Disordered" evidence="2">
    <location>
        <begin position="699"/>
        <end position="822"/>
    </location>
</feature>
<keyword evidence="5" id="KW-1185">Reference proteome</keyword>
<feature type="compositionally biased region" description="Low complexity" evidence="2">
    <location>
        <begin position="739"/>
        <end position="750"/>
    </location>
</feature>
<feature type="compositionally biased region" description="Low complexity" evidence="2">
    <location>
        <begin position="669"/>
        <end position="680"/>
    </location>
</feature>
<keyword evidence="3" id="KW-0472">Membrane</keyword>
<accession>A0A176YAH0</accession>
<feature type="compositionally biased region" description="Acidic residues" evidence="2">
    <location>
        <begin position="728"/>
        <end position="738"/>
    </location>
</feature>
<organism evidence="4 5">
    <name type="scientific">Bradyrhizobium centrolobii</name>
    <dbReference type="NCBI Taxonomy" id="1505087"/>
    <lineage>
        <taxon>Bacteria</taxon>
        <taxon>Pseudomonadati</taxon>
        <taxon>Pseudomonadota</taxon>
        <taxon>Alphaproteobacteria</taxon>
        <taxon>Hyphomicrobiales</taxon>
        <taxon>Nitrobacteraceae</taxon>
        <taxon>Bradyrhizobium</taxon>
    </lineage>
</organism>
<evidence type="ECO:0000256" key="3">
    <source>
        <dbReference type="SAM" id="Phobius"/>
    </source>
</evidence>
<feature type="transmembrane region" description="Helical" evidence="3">
    <location>
        <begin position="46"/>
        <end position="65"/>
    </location>
</feature>
<keyword evidence="1" id="KW-0175">Coiled coil</keyword>
<feature type="region of interest" description="Disordered" evidence="2">
    <location>
        <begin position="642"/>
        <end position="680"/>
    </location>
</feature>